<protein>
    <submittedName>
        <fullName evidence="1">Uncharacterized protein</fullName>
    </submittedName>
</protein>
<evidence type="ECO:0000313" key="1">
    <source>
        <dbReference type="EMBL" id="OAX42820.1"/>
    </source>
</evidence>
<reference evidence="1 2" key="1">
    <citation type="submission" date="2016-06" db="EMBL/GenBank/DDBJ databases">
        <title>Comparative genomics of the ectomycorrhizal sister species Rhizopogon vinicolor and Rhizopogon vesiculosus (Basidiomycota: Boletales) reveals a divergence of the mating type B locus.</title>
        <authorList>
            <consortium name="DOE Joint Genome Institute"/>
            <person name="Mujic A.B."/>
            <person name="Kuo A."/>
            <person name="Tritt A."/>
            <person name="Lipzen A."/>
            <person name="Chen C."/>
            <person name="Johnson J."/>
            <person name="Sharma A."/>
            <person name="Barry K."/>
            <person name="Grigoriev I.V."/>
            <person name="Spatafora J.W."/>
        </authorList>
    </citation>
    <scope>NUCLEOTIDE SEQUENCE [LARGE SCALE GENOMIC DNA]</scope>
    <source>
        <strain evidence="1 2">AM-OR11-026</strain>
    </source>
</reference>
<dbReference type="Proteomes" id="UP000092154">
    <property type="component" value="Unassembled WGS sequence"/>
</dbReference>
<organism evidence="1 2">
    <name type="scientific">Rhizopogon vinicolor AM-OR11-026</name>
    <dbReference type="NCBI Taxonomy" id="1314800"/>
    <lineage>
        <taxon>Eukaryota</taxon>
        <taxon>Fungi</taxon>
        <taxon>Dikarya</taxon>
        <taxon>Basidiomycota</taxon>
        <taxon>Agaricomycotina</taxon>
        <taxon>Agaricomycetes</taxon>
        <taxon>Agaricomycetidae</taxon>
        <taxon>Boletales</taxon>
        <taxon>Suillineae</taxon>
        <taxon>Rhizopogonaceae</taxon>
        <taxon>Rhizopogon</taxon>
    </lineage>
</organism>
<dbReference type="InParanoid" id="A0A1B7NDA7"/>
<evidence type="ECO:0000313" key="2">
    <source>
        <dbReference type="Proteomes" id="UP000092154"/>
    </source>
</evidence>
<name>A0A1B7NDA7_9AGAM</name>
<proteinExistence type="predicted"/>
<gene>
    <name evidence="1" type="ORF">K503DRAFT_285100</name>
</gene>
<dbReference type="AlphaFoldDB" id="A0A1B7NDA7"/>
<keyword evidence="2" id="KW-1185">Reference proteome</keyword>
<sequence length="169" mass="19083">MLQHLPGKPFTTLQWICSWYTTLAWPGQSSLLGCVTRLHPLVYSCKHFSSISQSSPPRHVGSVFPRLLELCLTYNSNTRHLHLFLPPVMRLCVLDRLVIDLDLKSIDLWSCSGDLIHLPTYSHFLLQSRTSAQTFSSFRVATNHAGLCSFSHPPMPASLPQAMSCWPHL</sequence>
<accession>A0A1B7NDA7</accession>
<dbReference type="EMBL" id="KV448149">
    <property type="protein sequence ID" value="OAX42820.1"/>
    <property type="molecule type" value="Genomic_DNA"/>
</dbReference>
<dbReference type="OrthoDB" id="3543113at2759"/>